<dbReference type="GO" id="GO:0005506">
    <property type="term" value="F:iron ion binding"/>
    <property type="evidence" value="ECO:0007669"/>
    <property type="project" value="InterPro"/>
</dbReference>
<keyword evidence="10" id="KW-1185">Reference proteome</keyword>
<dbReference type="PANTHER" id="PTHR24305:SF77">
    <property type="entry name" value="CYTOCHROME P450 MONOOXYGENASE"/>
    <property type="match status" value="1"/>
</dbReference>
<keyword evidence="4 8" id="KW-0479">Metal-binding</keyword>
<evidence type="ECO:0000256" key="5">
    <source>
        <dbReference type="ARBA" id="ARBA00023002"/>
    </source>
</evidence>
<evidence type="ECO:0000313" key="10">
    <source>
        <dbReference type="Proteomes" id="UP001172155"/>
    </source>
</evidence>
<comment type="caution">
    <text evidence="9">The sequence shown here is derived from an EMBL/GenBank/DDBJ whole genome shotgun (WGS) entry which is preliminary data.</text>
</comment>
<reference evidence="9" key="1">
    <citation type="submission" date="2023-06" db="EMBL/GenBank/DDBJ databases">
        <title>Genome-scale phylogeny and comparative genomics of the fungal order Sordariales.</title>
        <authorList>
            <consortium name="Lawrence Berkeley National Laboratory"/>
            <person name="Hensen N."/>
            <person name="Bonometti L."/>
            <person name="Westerberg I."/>
            <person name="Brannstrom I.O."/>
            <person name="Guillou S."/>
            <person name="Cros-Aarteil S."/>
            <person name="Calhoun S."/>
            <person name="Haridas S."/>
            <person name="Kuo A."/>
            <person name="Mondo S."/>
            <person name="Pangilinan J."/>
            <person name="Riley R."/>
            <person name="LaButti K."/>
            <person name="Andreopoulos B."/>
            <person name="Lipzen A."/>
            <person name="Chen C."/>
            <person name="Yanf M."/>
            <person name="Daum C."/>
            <person name="Ng V."/>
            <person name="Clum A."/>
            <person name="Steindorff A."/>
            <person name="Ohm R."/>
            <person name="Martin F."/>
            <person name="Silar P."/>
            <person name="Natvig D."/>
            <person name="Lalanne C."/>
            <person name="Gautier V."/>
            <person name="Ament-velasquez S.L."/>
            <person name="Kruys A."/>
            <person name="Hutchinson M.I."/>
            <person name="Powell A.J."/>
            <person name="Barry K."/>
            <person name="Miller A.N."/>
            <person name="Grigoriev I.V."/>
            <person name="Debuchy R."/>
            <person name="Gladieux P."/>
            <person name="Thoren M.H."/>
            <person name="Johannesson H."/>
        </authorList>
    </citation>
    <scope>NUCLEOTIDE SEQUENCE</scope>
    <source>
        <strain evidence="9">SMH3187-1</strain>
    </source>
</reference>
<dbReference type="Gene3D" id="1.10.630.10">
    <property type="entry name" value="Cytochrome P450"/>
    <property type="match status" value="1"/>
</dbReference>
<evidence type="ECO:0000256" key="7">
    <source>
        <dbReference type="ARBA" id="ARBA00023033"/>
    </source>
</evidence>
<dbReference type="Proteomes" id="UP001172155">
    <property type="component" value="Unassembled WGS sequence"/>
</dbReference>
<comment type="cofactor">
    <cofactor evidence="1 8">
        <name>heme</name>
        <dbReference type="ChEBI" id="CHEBI:30413"/>
    </cofactor>
</comment>
<dbReference type="PRINTS" id="PR00385">
    <property type="entry name" value="P450"/>
</dbReference>
<organism evidence="9 10">
    <name type="scientific">Schizothecium vesticola</name>
    <dbReference type="NCBI Taxonomy" id="314040"/>
    <lineage>
        <taxon>Eukaryota</taxon>
        <taxon>Fungi</taxon>
        <taxon>Dikarya</taxon>
        <taxon>Ascomycota</taxon>
        <taxon>Pezizomycotina</taxon>
        <taxon>Sordariomycetes</taxon>
        <taxon>Sordariomycetidae</taxon>
        <taxon>Sordariales</taxon>
        <taxon>Schizotheciaceae</taxon>
        <taxon>Schizothecium</taxon>
    </lineage>
</organism>
<dbReference type="InterPro" id="IPR050121">
    <property type="entry name" value="Cytochrome_P450_monoxygenase"/>
</dbReference>
<evidence type="ECO:0000256" key="8">
    <source>
        <dbReference type="PIRSR" id="PIRSR602401-1"/>
    </source>
</evidence>
<feature type="binding site" description="axial binding residue" evidence="8">
    <location>
        <position position="450"/>
    </location>
    <ligand>
        <name>heme</name>
        <dbReference type="ChEBI" id="CHEBI:30413"/>
    </ligand>
    <ligandPart>
        <name>Fe</name>
        <dbReference type="ChEBI" id="CHEBI:18248"/>
    </ligandPart>
</feature>
<comment type="similarity">
    <text evidence="2">Belongs to the cytochrome P450 family.</text>
</comment>
<protein>
    <submittedName>
        <fullName evidence="9">Cytochrome P450</fullName>
    </submittedName>
</protein>
<dbReference type="GO" id="GO:0004497">
    <property type="term" value="F:monooxygenase activity"/>
    <property type="evidence" value="ECO:0007669"/>
    <property type="project" value="UniProtKB-KW"/>
</dbReference>
<dbReference type="PANTHER" id="PTHR24305">
    <property type="entry name" value="CYTOCHROME P450"/>
    <property type="match status" value="1"/>
</dbReference>
<evidence type="ECO:0000256" key="2">
    <source>
        <dbReference type="ARBA" id="ARBA00010617"/>
    </source>
</evidence>
<sequence>MFLSNFLSNPIDPVQLLPLGAAALALYYVVSSFTIWYRLRHVPGPFLASFSYLWLMRNNLLGISSTQLVRIKKYGSVVRVGPNYVLTDDPVAVRRISGARSTYGRDAWWTALRIDPRQDNMLTTVDTAVHDRLKAQTANGYNGRDHVDIEGGVNSQIEKLVEMIRKHYLSTAEQTRAADLVSIIRFFTMDSVTFLAYGEAFGYLEANQDLFGFNKQMQEMTKPLAVMIDTPVLRTVMNSPLAPHIMPRVTDKQGMGKLIAIGQELVAKHFAGSSTDSKDMVGSFMRHGLSQSQCEAECVVQIIAGSDTTGTTIRTALLFILSTPRIYNRFMEEARSAIKSGLVSSSAPITHDQGTKLPYLRATIYEALRFRPPALYGHFKTVPPGGDTVDGVFLPGGTAVGHNLIGIMRSAAVFGCDADVFRPERFLDPELRAERERVAELAFGSGRWMCAGKLVAFTQLYKAVFELLRTFEMQLVDPGRPWEEESAIFWHHADMMVRITEAEKV</sequence>
<dbReference type="Pfam" id="PF00067">
    <property type="entry name" value="p450"/>
    <property type="match status" value="1"/>
</dbReference>
<dbReference type="GO" id="GO:0020037">
    <property type="term" value="F:heme binding"/>
    <property type="evidence" value="ECO:0007669"/>
    <property type="project" value="InterPro"/>
</dbReference>
<evidence type="ECO:0000256" key="3">
    <source>
        <dbReference type="ARBA" id="ARBA00022617"/>
    </source>
</evidence>
<dbReference type="PRINTS" id="PR00463">
    <property type="entry name" value="EP450I"/>
</dbReference>
<dbReference type="SUPFAM" id="SSF48264">
    <property type="entry name" value="Cytochrome P450"/>
    <property type="match status" value="1"/>
</dbReference>
<dbReference type="GO" id="GO:0016705">
    <property type="term" value="F:oxidoreductase activity, acting on paired donors, with incorporation or reduction of molecular oxygen"/>
    <property type="evidence" value="ECO:0007669"/>
    <property type="project" value="InterPro"/>
</dbReference>
<gene>
    <name evidence="9" type="ORF">B0T18DRAFT_329841</name>
</gene>
<dbReference type="InterPro" id="IPR001128">
    <property type="entry name" value="Cyt_P450"/>
</dbReference>
<name>A0AA40K358_9PEZI</name>
<evidence type="ECO:0000313" key="9">
    <source>
        <dbReference type="EMBL" id="KAK0743987.1"/>
    </source>
</evidence>
<dbReference type="AlphaFoldDB" id="A0AA40K358"/>
<evidence type="ECO:0000256" key="6">
    <source>
        <dbReference type="ARBA" id="ARBA00023004"/>
    </source>
</evidence>
<evidence type="ECO:0000256" key="1">
    <source>
        <dbReference type="ARBA" id="ARBA00001971"/>
    </source>
</evidence>
<keyword evidence="5" id="KW-0560">Oxidoreductase</keyword>
<keyword evidence="6 8" id="KW-0408">Iron</keyword>
<dbReference type="InterPro" id="IPR002401">
    <property type="entry name" value="Cyt_P450_E_grp-I"/>
</dbReference>
<proteinExistence type="inferred from homology"/>
<accession>A0AA40K358</accession>
<evidence type="ECO:0000256" key="4">
    <source>
        <dbReference type="ARBA" id="ARBA00022723"/>
    </source>
</evidence>
<dbReference type="InterPro" id="IPR036396">
    <property type="entry name" value="Cyt_P450_sf"/>
</dbReference>
<keyword evidence="7" id="KW-0503">Monooxygenase</keyword>
<keyword evidence="3 8" id="KW-0349">Heme</keyword>
<dbReference type="EMBL" id="JAUKUD010000005">
    <property type="protein sequence ID" value="KAK0743987.1"/>
    <property type="molecule type" value="Genomic_DNA"/>
</dbReference>
<dbReference type="CDD" id="cd11060">
    <property type="entry name" value="CYP57A1-like"/>
    <property type="match status" value="1"/>
</dbReference>